<keyword evidence="8" id="KW-1185">Reference proteome</keyword>
<dbReference type="PROSITE" id="PS50041">
    <property type="entry name" value="C_TYPE_LECTIN_2"/>
    <property type="match status" value="10"/>
</dbReference>
<evidence type="ECO:0008006" key="9">
    <source>
        <dbReference type="Google" id="ProtNLM"/>
    </source>
</evidence>
<keyword evidence="1" id="KW-1015">Disulfide bond</keyword>
<dbReference type="Pfam" id="PF01549">
    <property type="entry name" value="ShK"/>
    <property type="match status" value="2"/>
</dbReference>
<feature type="domain" description="C-type lectin" evidence="5">
    <location>
        <begin position="319"/>
        <end position="438"/>
    </location>
</feature>
<feature type="domain" description="ShKT" evidence="6">
    <location>
        <begin position="559"/>
        <end position="595"/>
    </location>
</feature>
<feature type="signal peptide" evidence="4">
    <location>
        <begin position="1"/>
        <end position="17"/>
    </location>
</feature>
<dbReference type="InterPro" id="IPR016187">
    <property type="entry name" value="CTDL_fold"/>
</dbReference>
<feature type="domain" description="C-type lectin" evidence="5">
    <location>
        <begin position="165"/>
        <end position="284"/>
    </location>
</feature>
<feature type="domain" description="C-type lectin" evidence="5">
    <location>
        <begin position="1094"/>
        <end position="1215"/>
    </location>
</feature>
<protein>
    <recommendedName>
        <fullName evidence="9">Macrophage mannose receptor 1</fullName>
    </recommendedName>
</protein>
<sequence>MNFLIFILVCLICIAETKVQTDLCDISNYWTHYGSHCYKIYNTSLSWEDAANVCRFLDAELPIIDDDDIQESLVNLSKSVQAELWIGISLYRGNWVNPSYENVNHINQSWTLSDSSDPFGTNNRSCVVIREKDGILKWIFKDCKQRSYFACSKPEGTCPLGWIFHQRTCYRYIDTLQTSWNNSILYCQLMDSTLLEITDVDKQVFIHQLVQVQSPGIGNDDRLWLNLRKDAQDDWIWEGSWPTYTNWFNETDEFQFNCSYMDTSREGKWFTDIPCSSSANTICNFDVGSSNWEKNMLKAEVKENKTSSECGFGWVNDPLGDSCYLVKKELLVWSAAEDECIKQGAHLISLDSVHEQGYISGFLHSSKDDYLAFWIGANSRTDGEGFKWSNGAPFVFYNWFPEQPDGQEGGTEECVVMFSSNGKWSDVSCGQRHSFICEKNRSSKLKTTTVKPIEKDGSSKACQDGWKIYNNQCILIERRKLSWIEASEFCRKQKGFLASVEDQNEQNFLYSQLPSNYCFNLHSNDTYCSELAAAGKCTADLLFMTKQCMAACGICDLVCHDVFESTTCQSWARTGGCEKNPTFMLRGCGKTCEGCESVLKGGFWLGLRDSKDQTFVWENGEDVSFSLWRRSEPQGYVPYKQGCTAMAYQDGMWFDQDCNTVMPGFICKSPMQYIGTTTVSPGCNETYISYESMCYKFAEENLSWNEAQANCESENGHLATVNSRYIQAFLSSQLFEKSGNYWIGYKETRANGSSTLWNSGHPIEFQFGDIVDSSSLHQTEACAAMTTTVPVGIWSFINCKTKQKFISTLLFFFTFWVFENSTWTNARAYCRGIGADLASIHSEAELNDLQSKIRESGGMYWVGLNDREKEEYWVWSDGTPVVYTPWMDNRIVNLNANEHCVVFRYSDGSFDDLSCTNLHPFICKVPKGVEIQKHFQPIPIEKCADERFISFNGSCFAVNFMNTTYFEAQRLCHQKDAELTSIHNRRENIFLAEIGNGSLWIGLRDLQNDGFQWNDGTPFDFEVWNSVKYAQYVFGSPTGKRRCSVFNAGTWSPVNCGHRVNGFICKQREHGDSEPVPPALIIGGCPEQFKPSPYNNKCYKLVKETKTWFGAVDECLKRNSSLLSIKDQIEQDFVINLLEWSNQYLWIGLLMQSMTKDKGGEYLWESNNEVTYTNWKTGEPFIKYNCVEMQGYSDMMNVGTWKTNYCTAERGFICEAWKDLSIPVIESTVCPPHYVENNGRCYRFFQDIPLDWESADHFCTLDNGTLASISTIYRFGFIQALGRHVNLTTYWIGLRRSNTSDLYMWSNGLPYIFTNWNQSEPSQKPGEDCVLSHNNKWKDTSCKIRLPFLCEKIIENQPLPPPLKVNCTASAMALNGACYHFELEHAESWMDARNKCKQFDMDLVSIHSTIEFEHMVEFVIRNGLTRSFWIGLSRRKDLTDPIEKISFYWSDESDFDYANWNEEEPSDSLLSQTEECVEMFTNGTWNDASCDQIKGFVCMESGFSGIQTTIKVYDVASTTDDNTTWLKSFINNPKVVFAITGVVIGLLLIIVAVGSIAFFIKSRKFSSSYKEPIAAGFENAVYFKDEENVFISEL</sequence>
<proteinExistence type="predicted"/>
<dbReference type="InterPro" id="IPR016186">
    <property type="entry name" value="C-type_lectin-like/link_sf"/>
</dbReference>
<feature type="domain" description="C-type lectin" evidence="5">
    <location>
        <begin position="1374"/>
        <end position="1499"/>
    </location>
</feature>
<dbReference type="InterPro" id="IPR003582">
    <property type="entry name" value="ShKT_dom"/>
</dbReference>
<dbReference type="Gene3D" id="3.10.100.10">
    <property type="entry name" value="Mannose-Binding Protein A, subunit A"/>
    <property type="match status" value="11"/>
</dbReference>
<feature type="domain" description="C-type lectin" evidence="5">
    <location>
        <begin position="1237"/>
        <end position="1351"/>
    </location>
</feature>
<feature type="domain" description="C-type lectin" evidence="5">
    <location>
        <begin position="603"/>
        <end position="659"/>
    </location>
</feature>
<dbReference type="InterPro" id="IPR018378">
    <property type="entry name" value="C-type_lectin_CS"/>
</dbReference>
<keyword evidence="3" id="KW-0472">Membrane</keyword>
<accession>A0A8W8HZ80</accession>
<dbReference type="PROSITE" id="PS00615">
    <property type="entry name" value="C_TYPE_LECTIN_1"/>
    <property type="match status" value="4"/>
</dbReference>
<feature type="domain" description="C-type lectin" evidence="5">
    <location>
        <begin position="690"/>
        <end position="808"/>
    </location>
</feature>
<dbReference type="CDD" id="cd12087">
    <property type="entry name" value="TM_EGFR-like"/>
    <property type="match status" value="1"/>
</dbReference>
<dbReference type="InterPro" id="IPR001304">
    <property type="entry name" value="C-type_lectin-like"/>
</dbReference>
<evidence type="ECO:0000256" key="2">
    <source>
        <dbReference type="PROSITE-ProRule" id="PRU01005"/>
    </source>
</evidence>
<dbReference type="PROSITE" id="PS51670">
    <property type="entry name" value="SHKT"/>
    <property type="match status" value="1"/>
</dbReference>
<dbReference type="Pfam" id="PF00059">
    <property type="entry name" value="Lectin_C"/>
    <property type="match status" value="10"/>
</dbReference>
<dbReference type="EnsemblMetazoa" id="G11626.1">
    <property type="protein sequence ID" value="G11626.1:cds"/>
    <property type="gene ID" value="G11626"/>
</dbReference>
<evidence type="ECO:0000256" key="1">
    <source>
        <dbReference type="ARBA" id="ARBA00023157"/>
    </source>
</evidence>
<evidence type="ECO:0000313" key="7">
    <source>
        <dbReference type="EnsemblMetazoa" id="G11626.1:cds"/>
    </source>
</evidence>
<dbReference type="PANTHER" id="PTHR22803">
    <property type="entry name" value="MANNOSE, PHOSPHOLIPASE, LECTIN RECEPTOR RELATED"/>
    <property type="match status" value="1"/>
</dbReference>
<dbReference type="SUPFAM" id="SSF56436">
    <property type="entry name" value="C-type lectin-like"/>
    <property type="match status" value="10"/>
</dbReference>
<dbReference type="CDD" id="cd00037">
    <property type="entry name" value="CLECT"/>
    <property type="match status" value="10"/>
</dbReference>
<comment type="caution">
    <text evidence="2">Lacks conserved residue(s) required for the propagation of feature annotation.</text>
</comment>
<feature type="chain" id="PRO_5036473132" description="Macrophage mannose receptor 1" evidence="4">
    <location>
        <begin position="18"/>
        <end position="1594"/>
    </location>
</feature>
<dbReference type="SMART" id="SM00254">
    <property type="entry name" value="ShKT"/>
    <property type="match status" value="2"/>
</dbReference>
<dbReference type="SMART" id="SM00034">
    <property type="entry name" value="CLECT"/>
    <property type="match status" value="10"/>
</dbReference>
<feature type="domain" description="C-type lectin" evidence="5">
    <location>
        <begin position="951"/>
        <end position="1059"/>
    </location>
</feature>
<organism evidence="7 8">
    <name type="scientific">Magallana gigas</name>
    <name type="common">Pacific oyster</name>
    <name type="synonym">Crassostrea gigas</name>
    <dbReference type="NCBI Taxonomy" id="29159"/>
    <lineage>
        <taxon>Eukaryota</taxon>
        <taxon>Metazoa</taxon>
        <taxon>Spiralia</taxon>
        <taxon>Lophotrochozoa</taxon>
        <taxon>Mollusca</taxon>
        <taxon>Bivalvia</taxon>
        <taxon>Autobranchia</taxon>
        <taxon>Pteriomorphia</taxon>
        <taxon>Ostreida</taxon>
        <taxon>Ostreoidea</taxon>
        <taxon>Ostreidae</taxon>
        <taxon>Magallana</taxon>
    </lineage>
</organism>
<dbReference type="InterPro" id="IPR050111">
    <property type="entry name" value="C-type_lectin/snaclec_domain"/>
</dbReference>
<evidence type="ECO:0000256" key="3">
    <source>
        <dbReference type="SAM" id="Phobius"/>
    </source>
</evidence>
<feature type="transmembrane region" description="Helical" evidence="3">
    <location>
        <begin position="1535"/>
        <end position="1560"/>
    </location>
</feature>
<keyword evidence="3" id="KW-0812">Transmembrane</keyword>
<dbReference type="Proteomes" id="UP000005408">
    <property type="component" value="Unassembled WGS sequence"/>
</dbReference>
<feature type="domain" description="C-type lectin" evidence="5">
    <location>
        <begin position="822"/>
        <end position="924"/>
    </location>
</feature>
<keyword evidence="4" id="KW-0732">Signal</keyword>
<feature type="domain" description="C-type lectin" evidence="5">
    <location>
        <begin position="33"/>
        <end position="152"/>
    </location>
</feature>
<reference evidence="7" key="1">
    <citation type="submission" date="2022-08" db="UniProtKB">
        <authorList>
            <consortium name="EnsemblMetazoa"/>
        </authorList>
    </citation>
    <scope>IDENTIFICATION</scope>
    <source>
        <strain evidence="7">05x7-T-G4-1.051#20</strain>
    </source>
</reference>
<evidence type="ECO:0000313" key="8">
    <source>
        <dbReference type="Proteomes" id="UP000005408"/>
    </source>
</evidence>
<keyword evidence="3" id="KW-1133">Transmembrane helix</keyword>
<name>A0A8W8HZ80_MAGGI</name>
<evidence type="ECO:0000259" key="5">
    <source>
        <dbReference type="PROSITE" id="PS50041"/>
    </source>
</evidence>
<evidence type="ECO:0000259" key="6">
    <source>
        <dbReference type="PROSITE" id="PS51670"/>
    </source>
</evidence>
<evidence type="ECO:0000256" key="4">
    <source>
        <dbReference type="SAM" id="SignalP"/>
    </source>
</evidence>